<evidence type="ECO:0000313" key="3">
    <source>
        <dbReference type="Proteomes" id="UP000092177"/>
    </source>
</evidence>
<reference evidence="3" key="1">
    <citation type="journal article" date="2017" name="BMC Genomics">
        <title>Gapless genome assembly of Colletotrichum higginsianum reveals chromosome structure and association of transposable elements with secondary metabolite gene clusters.</title>
        <authorList>
            <person name="Dallery J.-F."/>
            <person name="Lapalu N."/>
            <person name="Zampounis A."/>
            <person name="Pigne S."/>
            <person name="Luyten I."/>
            <person name="Amselem J."/>
            <person name="Wittenberg A.H.J."/>
            <person name="Zhou S."/>
            <person name="de Queiroz M.V."/>
            <person name="Robin G.P."/>
            <person name="Auger A."/>
            <person name="Hainaut M."/>
            <person name="Henrissat B."/>
            <person name="Kim K.-T."/>
            <person name="Lee Y.-H."/>
            <person name="Lespinet O."/>
            <person name="Schwartz D.C."/>
            <person name="Thon M.R."/>
            <person name="O'Connell R.J."/>
        </authorList>
    </citation>
    <scope>NUCLEOTIDE SEQUENCE [LARGE SCALE GENOMIC DNA]</scope>
    <source>
        <strain evidence="3">IMI 349063</strain>
    </source>
</reference>
<dbReference type="RefSeq" id="XP_018157108.1">
    <property type="nucleotide sequence ID" value="XM_018302330.1"/>
</dbReference>
<feature type="region of interest" description="Disordered" evidence="1">
    <location>
        <begin position="1"/>
        <end position="108"/>
    </location>
</feature>
<comment type="caution">
    <text evidence="2">The sequence shown here is derived from an EMBL/GenBank/DDBJ whole genome shotgun (WGS) entry which is preliminary data.</text>
</comment>
<name>A0A1B7Y9D0_COLHI</name>
<keyword evidence="3" id="KW-1185">Reference proteome</keyword>
<evidence type="ECO:0000256" key="1">
    <source>
        <dbReference type="SAM" id="MobiDB-lite"/>
    </source>
</evidence>
<feature type="compositionally biased region" description="Basic and acidic residues" evidence="1">
    <location>
        <begin position="57"/>
        <end position="70"/>
    </location>
</feature>
<dbReference type="GeneID" id="28866437"/>
<dbReference type="AlphaFoldDB" id="A0A1B7Y9D0"/>
<dbReference type="EMBL" id="LTAN01000005">
    <property type="protein sequence ID" value="OBR08590.1"/>
    <property type="molecule type" value="Genomic_DNA"/>
</dbReference>
<dbReference type="KEGG" id="chig:CH63R_07355"/>
<feature type="compositionally biased region" description="Basic and acidic residues" evidence="1">
    <location>
        <begin position="12"/>
        <end position="36"/>
    </location>
</feature>
<feature type="compositionally biased region" description="Basic and acidic residues" evidence="1">
    <location>
        <begin position="98"/>
        <end position="108"/>
    </location>
</feature>
<sequence length="161" mass="17555">MERPTAPVSSWRKREIATEQEQKQKQIKTEGVEGRGRRAAGGYWQRTMSRLFPGDGDGGRSERDKGDDPYSRAQRQFDPLQAQGGGGHTATAAAAVRRPNEGAQEKGQADELVAQIGGQGRSFGGVRCWVKTRLLDVRVEKQRVVKACALSLSLSVCAEGE</sequence>
<dbReference type="Proteomes" id="UP000092177">
    <property type="component" value="Chromosome 5"/>
</dbReference>
<evidence type="ECO:0000313" key="2">
    <source>
        <dbReference type="EMBL" id="OBR08590.1"/>
    </source>
</evidence>
<gene>
    <name evidence="2" type="ORF">CH63R_07355</name>
</gene>
<proteinExistence type="predicted"/>
<organism evidence="2 3">
    <name type="scientific">Colletotrichum higginsianum (strain IMI 349063)</name>
    <name type="common">Crucifer anthracnose fungus</name>
    <dbReference type="NCBI Taxonomy" id="759273"/>
    <lineage>
        <taxon>Eukaryota</taxon>
        <taxon>Fungi</taxon>
        <taxon>Dikarya</taxon>
        <taxon>Ascomycota</taxon>
        <taxon>Pezizomycotina</taxon>
        <taxon>Sordariomycetes</taxon>
        <taxon>Hypocreomycetidae</taxon>
        <taxon>Glomerellales</taxon>
        <taxon>Glomerellaceae</taxon>
        <taxon>Colletotrichum</taxon>
        <taxon>Colletotrichum destructivum species complex</taxon>
    </lineage>
</organism>
<accession>A0A1B7Y9D0</accession>
<protein>
    <submittedName>
        <fullName evidence="2">Uncharacterized protein</fullName>
    </submittedName>
</protein>
<dbReference type="VEuPathDB" id="FungiDB:CH63R_07355"/>